<protein>
    <submittedName>
        <fullName evidence="3">Serine threonine kinase</fullName>
    </submittedName>
</protein>
<gene>
    <name evidence="3" type="ORF">FPCIR_1420</name>
</gene>
<sequence>MSTTGYVPPPNQAATQHEGTSSLAINNTFPRRLMTLIALKTSARFFKHDGPCIPISKSLIVRKGPFVHLTEAATMQFVAANTSIPVPTVHCSFVHKNRAHIVMQRIRGTSLVEAWFRTLSETDLASIFAQLRRMLEELRSFMPENGVGVESCICGSLRDSRIPRSRPRFGPFKSIQCFHRWLREDLEPDNRPDHIEDQDWKEIKEMVTKQDGPWPPPVFTYGDLNPFNILVRGDQVVSIIDWEFAGCYPCYWEYTSVWYGNRIRQAWQESLTKFLDPYSAELEMEKTRQRWWGDL</sequence>
<dbReference type="SUPFAM" id="SSF56112">
    <property type="entry name" value="Protein kinase-like (PK-like)"/>
    <property type="match status" value="1"/>
</dbReference>
<dbReference type="InterPro" id="IPR002575">
    <property type="entry name" value="Aminoglycoside_PTrfase"/>
</dbReference>
<proteinExistence type="predicted"/>
<dbReference type="PANTHER" id="PTHR21310">
    <property type="entry name" value="AMINOGLYCOSIDE PHOSPHOTRANSFERASE-RELATED-RELATED"/>
    <property type="match status" value="1"/>
</dbReference>
<dbReference type="EMBL" id="JAAOAS010000030">
    <property type="protein sequence ID" value="KAF5603224.1"/>
    <property type="molecule type" value="Genomic_DNA"/>
</dbReference>
<keyword evidence="3" id="KW-0808">Transferase</keyword>
<name>A0A8H5PV68_9HYPO</name>
<dbReference type="CDD" id="cd05120">
    <property type="entry name" value="APH_ChoK_like"/>
    <property type="match status" value="1"/>
</dbReference>
<dbReference type="Proteomes" id="UP000546213">
    <property type="component" value="Unassembled WGS sequence"/>
</dbReference>
<dbReference type="Gene3D" id="3.90.1200.10">
    <property type="match status" value="1"/>
</dbReference>
<dbReference type="InterPro" id="IPR011009">
    <property type="entry name" value="Kinase-like_dom_sf"/>
</dbReference>
<feature type="region of interest" description="Disordered" evidence="1">
    <location>
        <begin position="1"/>
        <end position="21"/>
    </location>
</feature>
<keyword evidence="4" id="KW-1185">Reference proteome</keyword>
<evidence type="ECO:0000256" key="1">
    <source>
        <dbReference type="SAM" id="MobiDB-lite"/>
    </source>
</evidence>
<dbReference type="InterPro" id="IPR051678">
    <property type="entry name" value="AGP_Transferase"/>
</dbReference>
<accession>A0A8H5PV68</accession>
<evidence type="ECO:0000313" key="3">
    <source>
        <dbReference type="EMBL" id="KAF5603224.1"/>
    </source>
</evidence>
<evidence type="ECO:0000313" key="4">
    <source>
        <dbReference type="Proteomes" id="UP000546213"/>
    </source>
</evidence>
<organism evidence="3 4">
    <name type="scientific">Fusarium pseudocircinatum</name>
    <dbReference type="NCBI Taxonomy" id="56676"/>
    <lineage>
        <taxon>Eukaryota</taxon>
        <taxon>Fungi</taxon>
        <taxon>Dikarya</taxon>
        <taxon>Ascomycota</taxon>
        <taxon>Pezizomycotina</taxon>
        <taxon>Sordariomycetes</taxon>
        <taxon>Hypocreomycetidae</taxon>
        <taxon>Hypocreales</taxon>
        <taxon>Nectriaceae</taxon>
        <taxon>Fusarium</taxon>
        <taxon>Fusarium fujikuroi species complex</taxon>
    </lineage>
</organism>
<comment type="caution">
    <text evidence="3">The sequence shown here is derived from an EMBL/GenBank/DDBJ whole genome shotgun (WGS) entry which is preliminary data.</text>
</comment>
<dbReference type="Pfam" id="PF01636">
    <property type="entry name" value="APH"/>
    <property type="match status" value="1"/>
</dbReference>
<evidence type="ECO:0000259" key="2">
    <source>
        <dbReference type="Pfam" id="PF01636"/>
    </source>
</evidence>
<dbReference type="OrthoDB" id="2906425at2759"/>
<dbReference type="PANTHER" id="PTHR21310:SF55">
    <property type="entry name" value="AMINOGLYCOSIDE PHOSPHOTRANSFERASE DOMAIN-CONTAINING PROTEIN"/>
    <property type="match status" value="1"/>
</dbReference>
<dbReference type="AlphaFoldDB" id="A0A8H5PV68"/>
<feature type="domain" description="Aminoglycoside phosphotransferase" evidence="2">
    <location>
        <begin position="70"/>
        <end position="269"/>
    </location>
</feature>
<reference evidence="3 4" key="1">
    <citation type="submission" date="2020-05" db="EMBL/GenBank/DDBJ databases">
        <title>Identification and distribution of gene clusters putatively required for synthesis of sphingolipid metabolism inhibitors in phylogenetically diverse species of the filamentous fungus Fusarium.</title>
        <authorList>
            <person name="Kim H.-S."/>
            <person name="Busman M."/>
            <person name="Brown D.W."/>
            <person name="Divon H."/>
            <person name="Uhlig S."/>
            <person name="Proctor R.H."/>
        </authorList>
    </citation>
    <scope>NUCLEOTIDE SEQUENCE [LARGE SCALE GENOMIC DNA]</scope>
    <source>
        <strain evidence="3 4">NRRL 36939</strain>
    </source>
</reference>
<dbReference type="GO" id="GO:0016301">
    <property type="term" value="F:kinase activity"/>
    <property type="evidence" value="ECO:0007669"/>
    <property type="project" value="UniProtKB-KW"/>
</dbReference>
<feature type="compositionally biased region" description="Polar residues" evidence="1">
    <location>
        <begin position="12"/>
        <end position="21"/>
    </location>
</feature>
<keyword evidence="3" id="KW-0418">Kinase</keyword>